<dbReference type="AlphaFoldDB" id="A0A1K1LX68"/>
<sequence>MTKSIKLLIAAIALIFIASVIAIILGTKKPDSTCVEVVQNNKIIYRFDLSQEENRTFRVEFADGGWNDIKIENDEISIIDADCPDKTCVKTGVLRSESIPIVCLPHKLVIRFADKENE</sequence>
<protein>
    <submittedName>
        <fullName evidence="1">Uncharacterized protein</fullName>
    </submittedName>
</protein>
<organism evidence="1 2">
    <name type="scientific">Ruminococcus flavefaciens</name>
    <dbReference type="NCBI Taxonomy" id="1265"/>
    <lineage>
        <taxon>Bacteria</taxon>
        <taxon>Bacillati</taxon>
        <taxon>Bacillota</taxon>
        <taxon>Clostridia</taxon>
        <taxon>Eubacteriales</taxon>
        <taxon>Oscillospiraceae</taxon>
        <taxon>Ruminococcus</taxon>
    </lineage>
</organism>
<name>A0A1K1LX68_RUMFL</name>
<dbReference type="InterPro" id="IPR038690">
    <property type="entry name" value="NusG_2_sf"/>
</dbReference>
<evidence type="ECO:0000313" key="2">
    <source>
        <dbReference type="Proteomes" id="UP000183461"/>
    </source>
</evidence>
<dbReference type="Proteomes" id="UP000183461">
    <property type="component" value="Unassembled WGS sequence"/>
</dbReference>
<dbReference type="Gene3D" id="2.60.320.10">
    <property type="entry name" value="N-utilization substance G protein NusG, insert domain"/>
    <property type="match status" value="1"/>
</dbReference>
<dbReference type="Pfam" id="PF07009">
    <property type="entry name" value="NusG_II"/>
    <property type="match status" value="1"/>
</dbReference>
<proteinExistence type="predicted"/>
<gene>
    <name evidence="1" type="ORF">SAMN02910280_0836</name>
</gene>
<dbReference type="RefSeq" id="WP_072299213.1">
    <property type="nucleotide sequence ID" value="NZ_FPIP01000001.1"/>
</dbReference>
<reference evidence="1 2" key="1">
    <citation type="submission" date="2016-11" db="EMBL/GenBank/DDBJ databases">
        <authorList>
            <person name="Jaros S."/>
            <person name="Januszkiewicz K."/>
            <person name="Wedrychowicz H."/>
        </authorList>
    </citation>
    <scope>NUCLEOTIDE SEQUENCE [LARGE SCALE GENOMIC DNA]</scope>
    <source>
        <strain evidence="1 2">YL228</strain>
    </source>
</reference>
<accession>A0A1K1LX68</accession>
<evidence type="ECO:0000313" key="1">
    <source>
        <dbReference type="EMBL" id="SFW15447.1"/>
    </source>
</evidence>
<dbReference type="EMBL" id="FPIP01000001">
    <property type="protein sequence ID" value="SFW15447.1"/>
    <property type="molecule type" value="Genomic_DNA"/>
</dbReference>